<geneLocation type="plasmid" evidence="7">
    <name>II</name>
</geneLocation>
<sequence length="504" mass="53534">MLMHTLLVDGANRDPDHACFHWVDRDKSLTYAQAVDAMERAAGALHSFGVKPGDRVTIFAHNGMDYLTMMLGCWRLGAISALVNVKFADELAYYFGDHQPTVVVYTHDKHEQVSAAAAGVPTIRALICMDGPQLGAHSLPDLMAAALQAPADPGNEDAIAHLSYTSGTTGKPKGACLKHEPTVRATRCIAERLQITAADVSFGPSALSSSYQLVGNLLPQLSRGAAINVMGRWTQATGFDALEARGATMLIANPPILTDVLNEAAIRGHSPSKLRMSMSGGGPVPPVLKAGWQEKLKLPLVESYGQSELGGFVALGFPKLDAADIETRRAGMPLPDKEVRILNSDGSELACGSVGEIALRGGFMWGYWGKPEKTAETLRDGWLWTGDIGMIDRHGFVTMMGRRSELLEVGGKTWYPRDVEEALSTVAGIEQAAVVGVPDPAMKTRPVAFVQAAAPVDGEAAKAQIAGTVPYDLSVMTVISLTELPMTPTGKIAKAELAARAAAA</sequence>
<dbReference type="eggNOG" id="COG0318">
    <property type="taxonomic scope" value="Bacteria"/>
</dbReference>
<evidence type="ECO:0000259" key="5">
    <source>
        <dbReference type="Pfam" id="PF13193"/>
    </source>
</evidence>
<evidence type="ECO:0000256" key="1">
    <source>
        <dbReference type="ARBA" id="ARBA00006432"/>
    </source>
</evidence>
<evidence type="ECO:0000259" key="4">
    <source>
        <dbReference type="Pfam" id="PF00501"/>
    </source>
</evidence>
<name>A0A068T090_NEOGA</name>
<dbReference type="InterPro" id="IPR025110">
    <property type="entry name" value="AMP-bd_C"/>
</dbReference>
<dbReference type="GO" id="GO:0031956">
    <property type="term" value="F:medium-chain fatty acid-CoA ligase activity"/>
    <property type="evidence" value="ECO:0007669"/>
    <property type="project" value="TreeGrafter"/>
</dbReference>
<keyword evidence="3" id="KW-0479">Metal-binding</keyword>
<keyword evidence="6" id="KW-0614">Plasmid</keyword>
<keyword evidence="7" id="KW-1185">Reference proteome</keyword>
<organism evidence="6 7">
    <name type="scientific">Neorhizobium galegae bv. orientalis str. HAMBI 540</name>
    <dbReference type="NCBI Taxonomy" id="1028800"/>
    <lineage>
        <taxon>Bacteria</taxon>
        <taxon>Pseudomonadati</taxon>
        <taxon>Pseudomonadota</taxon>
        <taxon>Alphaproteobacteria</taxon>
        <taxon>Hyphomicrobiales</taxon>
        <taxon>Rhizobiaceae</taxon>
        <taxon>Rhizobium/Agrobacterium group</taxon>
        <taxon>Neorhizobium</taxon>
    </lineage>
</organism>
<dbReference type="Gene3D" id="3.40.50.12780">
    <property type="entry name" value="N-terminal domain of ligase-like"/>
    <property type="match status" value="1"/>
</dbReference>
<dbReference type="InterPro" id="IPR042099">
    <property type="entry name" value="ANL_N_sf"/>
</dbReference>
<reference evidence="7" key="1">
    <citation type="journal article" date="2014" name="BMC Genomics">
        <title>Genome sequencing of two Neorhizobium galegae strains reveals a noeT gene responsible for the unusual acetylation of the nodulation factors.</title>
        <authorList>
            <person name="Osterman J."/>
            <person name="Marsh J."/>
            <person name="Laine P.K."/>
            <person name="Zeng Z."/>
            <person name="Alatalo E."/>
            <person name="Sullivan J.T."/>
            <person name="Young J.P."/>
            <person name="Thomas-Oates J."/>
            <person name="Paulin L."/>
            <person name="Lindstrom K."/>
        </authorList>
    </citation>
    <scope>NUCLEOTIDE SEQUENCE [LARGE SCALE GENOMIC DNA]</scope>
    <source>
        <strain evidence="7">HAMBI 540</strain>
    </source>
</reference>
<dbReference type="Pfam" id="PF00501">
    <property type="entry name" value="AMP-binding"/>
    <property type="match status" value="1"/>
</dbReference>
<gene>
    <name evidence="6" type="ORF">RG540_PA08000</name>
</gene>
<dbReference type="PANTHER" id="PTHR43201">
    <property type="entry name" value="ACYL-COA SYNTHETASE"/>
    <property type="match status" value="1"/>
</dbReference>
<evidence type="ECO:0000313" key="6">
    <source>
        <dbReference type="EMBL" id="CDN51476.1"/>
    </source>
</evidence>
<dbReference type="PANTHER" id="PTHR43201:SF5">
    <property type="entry name" value="MEDIUM-CHAIN ACYL-COA LIGASE ACSF2, MITOCHONDRIAL"/>
    <property type="match status" value="1"/>
</dbReference>
<dbReference type="InterPro" id="IPR000873">
    <property type="entry name" value="AMP-dep_synth/lig_dom"/>
</dbReference>
<feature type="domain" description="AMP-dependent synthetase/ligase" evidence="4">
    <location>
        <begin position="11"/>
        <end position="368"/>
    </location>
</feature>
<dbReference type="OrthoDB" id="9803968at2"/>
<comment type="similarity">
    <text evidence="1">Belongs to the ATP-dependent AMP-binding enzyme family.</text>
</comment>
<protein>
    <submittedName>
        <fullName evidence="6">AMP-dependent synthetase/ligase</fullName>
    </submittedName>
</protein>
<dbReference type="Proteomes" id="UP000028181">
    <property type="component" value="Plasmid pHAMBI540a"/>
</dbReference>
<dbReference type="EMBL" id="HG938354">
    <property type="protein sequence ID" value="CDN51476.1"/>
    <property type="molecule type" value="Genomic_DNA"/>
</dbReference>
<keyword evidence="2 6" id="KW-0436">Ligase</keyword>
<dbReference type="PATRIC" id="fig|1028800.3.peg.5425"/>
<dbReference type="GO" id="GO:0006631">
    <property type="term" value="P:fatty acid metabolic process"/>
    <property type="evidence" value="ECO:0007669"/>
    <property type="project" value="TreeGrafter"/>
</dbReference>
<dbReference type="Pfam" id="PF13193">
    <property type="entry name" value="AMP-binding_C"/>
    <property type="match status" value="1"/>
</dbReference>
<accession>A0A068T090</accession>
<dbReference type="GO" id="GO:0046872">
    <property type="term" value="F:metal ion binding"/>
    <property type="evidence" value="ECO:0007669"/>
    <property type="project" value="UniProtKB-KW"/>
</dbReference>
<dbReference type="HOGENOM" id="CLU_000022_59_7_5"/>
<feature type="domain" description="AMP-binding enzyme C-terminal" evidence="5">
    <location>
        <begin position="419"/>
        <end position="491"/>
    </location>
</feature>
<dbReference type="SUPFAM" id="SSF56801">
    <property type="entry name" value="Acetyl-CoA synthetase-like"/>
    <property type="match status" value="1"/>
</dbReference>
<dbReference type="PROSITE" id="PS00455">
    <property type="entry name" value="AMP_BINDING"/>
    <property type="match status" value="1"/>
</dbReference>
<dbReference type="Gene3D" id="3.30.300.30">
    <property type="match status" value="1"/>
</dbReference>
<evidence type="ECO:0000256" key="2">
    <source>
        <dbReference type="ARBA" id="ARBA00022598"/>
    </source>
</evidence>
<evidence type="ECO:0000313" key="7">
    <source>
        <dbReference type="Proteomes" id="UP000028181"/>
    </source>
</evidence>
<dbReference type="KEGG" id="ngg:RG540_PA08000"/>
<proteinExistence type="inferred from homology"/>
<dbReference type="InterPro" id="IPR020845">
    <property type="entry name" value="AMP-binding_CS"/>
</dbReference>
<dbReference type="InterPro" id="IPR045851">
    <property type="entry name" value="AMP-bd_C_sf"/>
</dbReference>
<evidence type="ECO:0000256" key="3">
    <source>
        <dbReference type="ARBA" id="ARBA00022723"/>
    </source>
</evidence>
<dbReference type="AlphaFoldDB" id="A0A068T090"/>